<organism evidence="6 7">
    <name type="scientific">Tenacibaculum jejuense</name>
    <dbReference type="NCBI Taxonomy" id="584609"/>
    <lineage>
        <taxon>Bacteria</taxon>
        <taxon>Pseudomonadati</taxon>
        <taxon>Bacteroidota</taxon>
        <taxon>Flavobacteriia</taxon>
        <taxon>Flavobacteriales</taxon>
        <taxon>Flavobacteriaceae</taxon>
        <taxon>Tenacibaculum</taxon>
    </lineage>
</organism>
<feature type="domain" description="HTH araC/xylS-type" evidence="5">
    <location>
        <begin position="243"/>
        <end position="347"/>
    </location>
</feature>
<evidence type="ECO:0000256" key="2">
    <source>
        <dbReference type="ARBA" id="ARBA00023125"/>
    </source>
</evidence>
<dbReference type="InterPro" id="IPR018060">
    <property type="entry name" value="HTH_AraC"/>
</dbReference>
<sequence length="352" mass="40656">MNFSDILLIILSSAGLLHGMLFAVYLIFFKKKKKLTNTLLGLILIFMAFRVGKSILLYFGEDLEPTFIILGLALLLLIGPLLCWYFKAMTIPDFKLLRIHTLELIPFFVVFSLSFFIPKNWFSSNNRETVIIFGSILIFIYLHFAIYIFLANRILRRVKKEINKVQSKSQKAIIKWLKTLIISCIVIWVSYFLNIIENTIPYIFGPILYSIVIYFLTYQAFKLNSVDIDGESFKVNDDLLFFNKISKLIIEEKEFLNPSISLVQISKNIGLTPHKTSSVINQYSKKNFNDFINYQRVNEAKEKLISKDSEHYKISAVAFEVGFNSLSSFNSAFKKFVGVTPSVFRQDNKLNG</sequence>
<keyword evidence="4" id="KW-1133">Transmembrane helix</keyword>
<accession>A0A238UBM7</accession>
<keyword evidence="4" id="KW-0812">Transmembrane</keyword>
<keyword evidence="3" id="KW-0804">Transcription</keyword>
<evidence type="ECO:0000259" key="5">
    <source>
        <dbReference type="PROSITE" id="PS01124"/>
    </source>
</evidence>
<dbReference type="PRINTS" id="PR00032">
    <property type="entry name" value="HTHARAC"/>
</dbReference>
<feature type="transmembrane region" description="Helical" evidence="4">
    <location>
        <begin position="39"/>
        <end position="60"/>
    </location>
</feature>
<dbReference type="Proteomes" id="UP000215214">
    <property type="component" value="Chromosome TJEJU"/>
</dbReference>
<dbReference type="RefSeq" id="WP_095071892.1">
    <property type="nucleotide sequence ID" value="NZ_LT899436.1"/>
</dbReference>
<dbReference type="SMART" id="SM00342">
    <property type="entry name" value="HTH_ARAC"/>
    <property type="match status" value="1"/>
</dbReference>
<feature type="transmembrane region" description="Helical" evidence="4">
    <location>
        <begin position="129"/>
        <end position="151"/>
    </location>
</feature>
<feature type="transmembrane region" description="Helical" evidence="4">
    <location>
        <begin position="66"/>
        <end position="85"/>
    </location>
</feature>
<protein>
    <submittedName>
        <fullName evidence="6">Transcriptional regulator, AraC family</fullName>
    </submittedName>
</protein>
<dbReference type="OrthoDB" id="9779074at2"/>
<gene>
    <name evidence="6" type="ORF">TJEJU_2125</name>
</gene>
<dbReference type="KEGG" id="tje:TJEJU_2125"/>
<evidence type="ECO:0000256" key="1">
    <source>
        <dbReference type="ARBA" id="ARBA00023015"/>
    </source>
</evidence>
<reference evidence="6 7" key="1">
    <citation type="submission" date="2017-07" db="EMBL/GenBank/DDBJ databases">
        <authorList>
            <person name="Sun Z.S."/>
            <person name="Albrecht U."/>
            <person name="Echele G."/>
            <person name="Lee C.C."/>
        </authorList>
    </citation>
    <scope>NUCLEOTIDE SEQUENCE [LARGE SCALE GENOMIC DNA]</scope>
    <source>
        <strain evidence="7">type strain: KCTC 22618</strain>
    </source>
</reference>
<feature type="transmembrane region" description="Helical" evidence="4">
    <location>
        <begin position="97"/>
        <end position="117"/>
    </location>
</feature>
<dbReference type="GO" id="GO:0003700">
    <property type="term" value="F:DNA-binding transcription factor activity"/>
    <property type="evidence" value="ECO:0007669"/>
    <property type="project" value="InterPro"/>
</dbReference>
<keyword evidence="2" id="KW-0238">DNA-binding</keyword>
<evidence type="ECO:0000313" key="6">
    <source>
        <dbReference type="EMBL" id="SNR15820.1"/>
    </source>
</evidence>
<dbReference type="InterPro" id="IPR020449">
    <property type="entry name" value="Tscrpt_reg_AraC-type_HTH"/>
</dbReference>
<keyword evidence="1" id="KW-0805">Transcription regulation</keyword>
<name>A0A238UBM7_9FLAO</name>
<evidence type="ECO:0000256" key="3">
    <source>
        <dbReference type="ARBA" id="ARBA00023163"/>
    </source>
</evidence>
<dbReference type="EMBL" id="LT899436">
    <property type="protein sequence ID" value="SNR15820.1"/>
    <property type="molecule type" value="Genomic_DNA"/>
</dbReference>
<dbReference type="PANTHER" id="PTHR43280">
    <property type="entry name" value="ARAC-FAMILY TRANSCRIPTIONAL REGULATOR"/>
    <property type="match status" value="1"/>
</dbReference>
<dbReference type="GO" id="GO:0043565">
    <property type="term" value="F:sequence-specific DNA binding"/>
    <property type="evidence" value="ECO:0007669"/>
    <property type="project" value="InterPro"/>
</dbReference>
<dbReference type="Gene3D" id="1.10.10.60">
    <property type="entry name" value="Homeodomain-like"/>
    <property type="match status" value="1"/>
</dbReference>
<feature type="transmembrane region" description="Helical" evidence="4">
    <location>
        <begin position="6"/>
        <end position="27"/>
    </location>
</feature>
<dbReference type="SUPFAM" id="SSF46689">
    <property type="entry name" value="Homeodomain-like"/>
    <property type="match status" value="1"/>
</dbReference>
<dbReference type="PANTHER" id="PTHR43280:SF29">
    <property type="entry name" value="ARAC-FAMILY TRANSCRIPTIONAL REGULATOR"/>
    <property type="match status" value="1"/>
</dbReference>
<keyword evidence="7" id="KW-1185">Reference proteome</keyword>
<feature type="transmembrane region" description="Helical" evidence="4">
    <location>
        <begin position="199"/>
        <end position="217"/>
    </location>
</feature>
<dbReference type="InterPro" id="IPR009057">
    <property type="entry name" value="Homeodomain-like_sf"/>
</dbReference>
<dbReference type="InterPro" id="IPR018062">
    <property type="entry name" value="HTH_AraC-typ_CS"/>
</dbReference>
<dbReference type="Pfam" id="PF12833">
    <property type="entry name" value="HTH_18"/>
    <property type="match status" value="1"/>
</dbReference>
<proteinExistence type="predicted"/>
<dbReference type="PROSITE" id="PS00041">
    <property type="entry name" value="HTH_ARAC_FAMILY_1"/>
    <property type="match status" value="1"/>
</dbReference>
<feature type="transmembrane region" description="Helical" evidence="4">
    <location>
        <begin position="172"/>
        <end position="193"/>
    </location>
</feature>
<evidence type="ECO:0000256" key="4">
    <source>
        <dbReference type="SAM" id="Phobius"/>
    </source>
</evidence>
<dbReference type="AlphaFoldDB" id="A0A238UBM7"/>
<keyword evidence="4" id="KW-0472">Membrane</keyword>
<dbReference type="PROSITE" id="PS01124">
    <property type="entry name" value="HTH_ARAC_FAMILY_2"/>
    <property type="match status" value="1"/>
</dbReference>
<evidence type="ECO:0000313" key="7">
    <source>
        <dbReference type="Proteomes" id="UP000215214"/>
    </source>
</evidence>